<evidence type="ECO:0008006" key="3">
    <source>
        <dbReference type="Google" id="ProtNLM"/>
    </source>
</evidence>
<reference evidence="1 2" key="1">
    <citation type="submission" date="2023-03" db="EMBL/GenBank/DDBJ databases">
        <title>Draft genome sequence of type strain Streptomyces ferralitis JCM 14344.</title>
        <authorList>
            <person name="Klaysubun C."/>
            <person name="Duangmal K."/>
        </authorList>
    </citation>
    <scope>NUCLEOTIDE SEQUENCE [LARGE SCALE GENOMIC DNA]</scope>
    <source>
        <strain evidence="1 2">JCM 14344</strain>
    </source>
</reference>
<dbReference type="Proteomes" id="UP001220022">
    <property type="component" value="Unassembled WGS sequence"/>
</dbReference>
<sequence length="85" mass="9757">MTVPALATVLAATALTTHHQPEHHLQQHHWRAVHQTRATVSHYRRRSAPLPARLRTCRQQAEQNRITSPRSDEAVIQAHCVYTPR</sequence>
<evidence type="ECO:0000313" key="2">
    <source>
        <dbReference type="Proteomes" id="UP001220022"/>
    </source>
</evidence>
<accession>A0ABT5ZBB4</accession>
<keyword evidence="2" id="KW-1185">Reference proteome</keyword>
<comment type="caution">
    <text evidence="1">The sequence shown here is derived from an EMBL/GenBank/DDBJ whole genome shotgun (WGS) entry which is preliminary data.</text>
</comment>
<organism evidence="1 2">
    <name type="scientific">Streptantibioticus ferralitis</name>
    <dbReference type="NCBI Taxonomy" id="236510"/>
    <lineage>
        <taxon>Bacteria</taxon>
        <taxon>Bacillati</taxon>
        <taxon>Actinomycetota</taxon>
        <taxon>Actinomycetes</taxon>
        <taxon>Kitasatosporales</taxon>
        <taxon>Streptomycetaceae</taxon>
        <taxon>Streptantibioticus</taxon>
    </lineage>
</organism>
<evidence type="ECO:0000313" key="1">
    <source>
        <dbReference type="EMBL" id="MDF2261134.1"/>
    </source>
</evidence>
<dbReference type="EMBL" id="JARHTQ010000048">
    <property type="protein sequence ID" value="MDF2261134.1"/>
    <property type="molecule type" value="Genomic_DNA"/>
</dbReference>
<gene>
    <name evidence="1" type="ORF">P2L57_37080</name>
</gene>
<protein>
    <recommendedName>
        <fullName evidence="3">Secreted protein</fullName>
    </recommendedName>
</protein>
<proteinExistence type="predicted"/>
<dbReference type="RefSeq" id="WP_275822433.1">
    <property type="nucleotide sequence ID" value="NZ_BAAANM010000044.1"/>
</dbReference>
<name>A0ABT5ZBB4_9ACTN</name>